<organism evidence="1 2">
    <name type="scientific">Nephila pilipes</name>
    <name type="common">Giant wood spider</name>
    <name type="synonym">Nephila maculata</name>
    <dbReference type="NCBI Taxonomy" id="299642"/>
    <lineage>
        <taxon>Eukaryota</taxon>
        <taxon>Metazoa</taxon>
        <taxon>Ecdysozoa</taxon>
        <taxon>Arthropoda</taxon>
        <taxon>Chelicerata</taxon>
        <taxon>Arachnida</taxon>
        <taxon>Araneae</taxon>
        <taxon>Araneomorphae</taxon>
        <taxon>Entelegynae</taxon>
        <taxon>Araneoidea</taxon>
        <taxon>Nephilidae</taxon>
        <taxon>Nephila</taxon>
    </lineage>
</organism>
<sequence length="194" mass="22222">MSTRCLSSSEIVVKTTNALPSNPPANYTKCWLPSRTFLFSLETIDKNEDFSVDIQKVPAHLKNGLPHRQLRSRCSLFSSENTVFLRYFLRKSTTCLTHKVDLILLPPEIEGVLISRRDFRSNVLAKVLFEQWKESVVMEVMRSLSERGLTGRGRLRQFTTAFGRKNHWILSTDLIPSPTAHRSLAYRRSLTPAV</sequence>
<evidence type="ECO:0000313" key="1">
    <source>
        <dbReference type="EMBL" id="GFS69783.1"/>
    </source>
</evidence>
<proteinExistence type="predicted"/>
<evidence type="ECO:0000313" key="2">
    <source>
        <dbReference type="Proteomes" id="UP000887013"/>
    </source>
</evidence>
<name>A0A8X6SYW9_NEPPI</name>
<reference evidence="1" key="1">
    <citation type="submission" date="2020-08" db="EMBL/GenBank/DDBJ databases">
        <title>Multicomponent nature underlies the extraordinary mechanical properties of spider dragline silk.</title>
        <authorList>
            <person name="Kono N."/>
            <person name="Nakamura H."/>
            <person name="Mori M."/>
            <person name="Yoshida Y."/>
            <person name="Ohtoshi R."/>
            <person name="Malay A.D."/>
            <person name="Moran D.A.P."/>
            <person name="Tomita M."/>
            <person name="Numata K."/>
            <person name="Arakawa K."/>
        </authorList>
    </citation>
    <scope>NUCLEOTIDE SEQUENCE</scope>
</reference>
<gene>
    <name evidence="1" type="ORF">NPIL_299101</name>
</gene>
<dbReference type="EMBL" id="BMAW01000574">
    <property type="protein sequence ID" value="GFS69783.1"/>
    <property type="molecule type" value="Genomic_DNA"/>
</dbReference>
<dbReference type="Proteomes" id="UP000887013">
    <property type="component" value="Unassembled WGS sequence"/>
</dbReference>
<dbReference type="AlphaFoldDB" id="A0A8X6SYW9"/>
<accession>A0A8X6SYW9</accession>
<protein>
    <submittedName>
        <fullName evidence="1">Uncharacterized protein</fullName>
    </submittedName>
</protein>
<comment type="caution">
    <text evidence="1">The sequence shown here is derived from an EMBL/GenBank/DDBJ whole genome shotgun (WGS) entry which is preliminary data.</text>
</comment>
<keyword evidence="2" id="KW-1185">Reference proteome</keyword>